<organism evidence="1 2">
    <name type="scientific">Pedobacter petrophilus</name>
    <dbReference type="NCBI Taxonomy" id="1908241"/>
    <lineage>
        <taxon>Bacteria</taxon>
        <taxon>Pseudomonadati</taxon>
        <taxon>Bacteroidota</taxon>
        <taxon>Sphingobacteriia</taxon>
        <taxon>Sphingobacteriales</taxon>
        <taxon>Sphingobacteriaceae</taxon>
        <taxon>Pedobacter</taxon>
    </lineage>
</organism>
<gene>
    <name evidence="1" type="ORF">GJU39_13640</name>
</gene>
<name>A0A7K0G124_9SPHI</name>
<dbReference type="RefSeq" id="WP_154281369.1">
    <property type="nucleotide sequence ID" value="NZ_JBHUJQ010000001.1"/>
</dbReference>
<dbReference type="AlphaFoldDB" id="A0A7K0G124"/>
<comment type="caution">
    <text evidence="1">The sequence shown here is derived from an EMBL/GenBank/DDBJ whole genome shotgun (WGS) entry which is preliminary data.</text>
</comment>
<dbReference type="OrthoDB" id="747092at2"/>
<proteinExistence type="predicted"/>
<evidence type="ECO:0000313" key="1">
    <source>
        <dbReference type="EMBL" id="MRX77130.1"/>
    </source>
</evidence>
<dbReference type="EMBL" id="WKKH01000020">
    <property type="protein sequence ID" value="MRX77130.1"/>
    <property type="molecule type" value="Genomic_DNA"/>
</dbReference>
<accession>A0A7K0G124</accession>
<reference evidence="1 2" key="1">
    <citation type="submission" date="2019-11" db="EMBL/GenBank/DDBJ databases">
        <title>Pedobacter petrophilus genome.</title>
        <authorList>
            <person name="Feldbauer M.J."/>
            <person name="Newman J.D."/>
        </authorList>
    </citation>
    <scope>NUCLEOTIDE SEQUENCE [LARGE SCALE GENOMIC DNA]</scope>
    <source>
        <strain evidence="1 2">LMG 29686</strain>
    </source>
</reference>
<dbReference type="Proteomes" id="UP000487757">
    <property type="component" value="Unassembled WGS sequence"/>
</dbReference>
<sequence length="286" mass="32522">MLYKDNYPINFGLTEGASRLYQIEQQISYTVEGYQYHNEIKTEVRIKVEQKTALNDVFSIQLLKQWQLKNDGADAVDLSMAELRKKLLIETDLQGKIKQVTNLPEIKDHWLEIRPAIAKKYAGDESAKELINDAIVLLYTDGGLNSAIQSSYLYHAILPGLLEQNFSKEGGYTFNSHREIPNALGQTALPFKIKVSLADYDEVQNSCLIKIDGEIDRDNFDQDSVTEMFSELLDEYNLNAHVDGFHLESHEYGSDGMPLQSSQLTQYAIEGVLMYRNSCILTLLTH</sequence>
<protein>
    <submittedName>
        <fullName evidence="1">Uncharacterized protein</fullName>
    </submittedName>
</protein>
<keyword evidence="2" id="KW-1185">Reference proteome</keyword>
<evidence type="ECO:0000313" key="2">
    <source>
        <dbReference type="Proteomes" id="UP000487757"/>
    </source>
</evidence>